<reference evidence="3 4" key="1">
    <citation type="journal article" date="2020" name="Nat. Food">
        <title>A phased Vanilla planifolia genome enables genetic improvement of flavour and production.</title>
        <authorList>
            <person name="Hasing T."/>
            <person name="Tang H."/>
            <person name="Brym M."/>
            <person name="Khazi F."/>
            <person name="Huang T."/>
            <person name="Chambers A.H."/>
        </authorList>
    </citation>
    <scope>NUCLEOTIDE SEQUENCE [LARGE SCALE GENOMIC DNA]</scope>
    <source>
        <tissue evidence="1">Leaf</tissue>
    </source>
</reference>
<evidence type="ECO:0000313" key="3">
    <source>
        <dbReference type="Proteomes" id="UP000636800"/>
    </source>
</evidence>
<evidence type="ECO:0000313" key="2">
    <source>
        <dbReference type="EMBL" id="KAG0490464.1"/>
    </source>
</evidence>
<evidence type="ECO:0000313" key="4">
    <source>
        <dbReference type="Proteomes" id="UP000639772"/>
    </source>
</evidence>
<keyword evidence="3" id="KW-1185">Reference proteome</keyword>
<sequence length="65" mass="6959">MAQSPFHYGTANVCKSEKYYALSVESGSEGGLAFPEMLGLSMADDSSPESGCVGVLIARRRELEQ</sequence>
<dbReference type="Proteomes" id="UP000636800">
    <property type="component" value="Chromosome 3"/>
</dbReference>
<protein>
    <submittedName>
        <fullName evidence="1">Uncharacterized protein</fullName>
    </submittedName>
</protein>
<gene>
    <name evidence="2" type="ORF">HPP92_007327</name>
    <name evidence="1" type="ORF">HPP92_007531</name>
</gene>
<proteinExistence type="predicted"/>
<evidence type="ECO:0000313" key="1">
    <source>
        <dbReference type="EMBL" id="KAG0488720.1"/>
    </source>
</evidence>
<accession>A0A835RAN0</accession>
<dbReference type="AlphaFoldDB" id="A0A835RAN0"/>
<name>A0A835RAN0_VANPL</name>
<organism evidence="1 3">
    <name type="scientific">Vanilla planifolia</name>
    <name type="common">Vanilla</name>
    <dbReference type="NCBI Taxonomy" id="51239"/>
    <lineage>
        <taxon>Eukaryota</taxon>
        <taxon>Viridiplantae</taxon>
        <taxon>Streptophyta</taxon>
        <taxon>Embryophyta</taxon>
        <taxon>Tracheophyta</taxon>
        <taxon>Spermatophyta</taxon>
        <taxon>Magnoliopsida</taxon>
        <taxon>Liliopsida</taxon>
        <taxon>Asparagales</taxon>
        <taxon>Orchidaceae</taxon>
        <taxon>Vanilloideae</taxon>
        <taxon>Vanilleae</taxon>
        <taxon>Vanilla</taxon>
    </lineage>
</organism>
<dbReference type="EMBL" id="JADCNM010000003">
    <property type="protein sequence ID" value="KAG0490464.1"/>
    <property type="molecule type" value="Genomic_DNA"/>
</dbReference>
<dbReference type="Proteomes" id="UP000639772">
    <property type="component" value="Chromosome 3"/>
</dbReference>
<comment type="caution">
    <text evidence="1">The sequence shown here is derived from an EMBL/GenBank/DDBJ whole genome shotgun (WGS) entry which is preliminary data.</text>
</comment>
<dbReference type="EMBL" id="JADCNL010000003">
    <property type="protein sequence ID" value="KAG0488720.1"/>
    <property type="molecule type" value="Genomic_DNA"/>
</dbReference>